<dbReference type="Proteomes" id="UP001165135">
    <property type="component" value="Unassembled WGS sequence"/>
</dbReference>
<dbReference type="RefSeq" id="WP_285629055.1">
    <property type="nucleotide sequence ID" value="NZ_BSTJ01000009.1"/>
</dbReference>
<comment type="similarity">
    <text evidence="1">Belongs to the transferase hexapeptide repeat family.</text>
</comment>
<protein>
    <submittedName>
        <fullName evidence="3">Sugar acetyltransferase</fullName>
    </submittedName>
</protein>
<accession>A0A9W6RQH7</accession>
<keyword evidence="2" id="KW-0808">Transferase</keyword>
<evidence type="ECO:0000313" key="3">
    <source>
        <dbReference type="EMBL" id="GLY78312.1"/>
    </source>
</evidence>
<reference evidence="3" key="1">
    <citation type="submission" date="2023-03" db="EMBL/GenBank/DDBJ databases">
        <title>Actinoallomurus iriomotensis NBRC 103681.</title>
        <authorList>
            <person name="Ichikawa N."/>
            <person name="Sato H."/>
            <person name="Tonouchi N."/>
        </authorList>
    </citation>
    <scope>NUCLEOTIDE SEQUENCE</scope>
    <source>
        <strain evidence="3">NBRC 103681</strain>
    </source>
</reference>
<evidence type="ECO:0000256" key="1">
    <source>
        <dbReference type="ARBA" id="ARBA00007274"/>
    </source>
</evidence>
<name>A0A9W6RQH7_9ACTN</name>
<dbReference type="CDD" id="cd04647">
    <property type="entry name" value="LbH_MAT_like"/>
    <property type="match status" value="1"/>
</dbReference>
<dbReference type="Pfam" id="PF14602">
    <property type="entry name" value="Hexapep_2"/>
    <property type="match status" value="1"/>
</dbReference>
<evidence type="ECO:0000256" key="2">
    <source>
        <dbReference type="ARBA" id="ARBA00022679"/>
    </source>
</evidence>
<sequence length="248" mass="26186">MSLRSSLSAASRRALAVVLHRVWEWLRAHAEISPSTPAGRRFGYLGEGACIGFPTGAIYGEPWIRIGDHTLIGVHVTLSAGFVPGLDLGPDPIVTIGKACSIGRGSHIVGHQSIEIGDDVFTGPYVYITDQNHGYTDPDTPVGRQWPVNDAVVIGSGCWLGAGAIILPGTRLGRNVVVAGGAVVRGEFPDHSVIAGVPAKVVRSYDPESGWLPPQPEVPLDEETLAQIAELTGDRKPAQVPEPGERAS</sequence>
<dbReference type="Pfam" id="PF00132">
    <property type="entry name" value="Hexapep"/>
    <property type="match status" value="1"/>
</dbReference>
<gene>
    <name evidence="3" type="ORF">Airi01_065790</name>
</gene>
<organism evidence="3 4">
    <name type="scientific">Actinoallomurus iriomotensis</name>
    <dbReference type="NCBI Taxonomy" id="478107"/>
    <lineage>
        <taxon>Bacteria</taxon>
        <taxon>Bacillati</taxon>
        <taxon>Actinomycetota</taxon>
        <taxon>Actinomycetes</taxon>
        <taxon>Streptosporangiales</taxon>
        <taxon>Thermomonosporaceae</taxon>
        <taxon>Actinoallomurus</taxon>
    </lineage>
</organism>
<dbReference type="InterPro" id="IPR051159">
    <property type="entry name" value="Hexapeptide_acetyltransf"/>
</dbReference>
<dbReference type="InterPro" id="IPR001451">
    <property type="entry name" value="Hexapep"/>
</dbReference>
<comment type="caution">
    <text evidence="3">The sequence shown here is derived from an EMBL/GenBank/DDBJ whole genome shotgun (WGS) entry which is preliminary data.</text>
</comment>
<dbReference type="SUPFAM" id="SSF51161">
    <property type="entry name" value="Trimeric LpxA-like enzymes"/>
    <property type="match status" value="2"/>
</dbReference>
<proteinExistence type="inferred from homology"/>
<dbReference type="EMBL" id="BSTJ01000009">
    <property type="protein sequence ID" value="GLY78312.1"/>
    <property type="molecule type" value="Genomic_DNA"/>
</dbReference>
<dbReference type="Gene3D" id="2.160.10.10">
    <property type="entry name" value="Hexapeptide repeat proteins"/>
    <property type="match status" value="1"/>
</dbReference>
<dbReference type="AlphaFoldDB" id="A0A9W6RQH7"/>
<dbReference type="InterPro" id="IPR011004">
    <property type="entry name" value="Trimer_LpxA-like_sf"/>
</dbReference>
<dbReference type="GO" id="GO:0008374">
    <property type="term" value="F:O-acyltransferase activity"/>
    <property type="evidence" value="ECO:0007669"/>
    <property type="project" value="TreeGrafter"/>
</dbReference>
<dbReference type="GO" id="GO:0005829">
    <property type="term" value="C:cytosol"/>
    <property type="evidence" value="ECO:0007669"/>
    <property type="project" value="TreeGrafter"/>
</dbReference>
<dbReference type="PANTHER" id="PTHR23416:SF23">
    <property type="entry name" value="ACETYLTRANSFERASE C18B11.09C-RELATED"/>
    <property type="match status" value="1"/>
</dbReference>
<evidence type="ECO:0000313" key="4">
    <source>
        <dbReference type="Proteomes" id="UP001165135"/>
    </source>
</evidence>
<dbReference type="PANTHER" id="PTHR23416">
    <property type="entry name" value="SIALIC ACID SYNTHASE-RELATED"/>
    <property type="match status" value="1"/>
</dbReference>